<feature type="compositionally biased region" description="Basic and acidic residues" evidence="6">
    <location>
        <begin position="1"/>
        <end position="11"/>
    </location>
</feature>
<keyword evidence="2" id="KW-0805">Transcription regulation</keyword>
<keyword evidence="4" id="KW-0804">Transcription</keyword>
<comment type="caution">
    <text evidence="7">The sequence shown here is derived from an EMBL/GenBank/DDBJ whole genome shotgun (WGS) entry which is preliminary data.</text>
</comment>
<dbReference type="GO" id="GO:0043565">
    <property type="term" value="F:sequence-specific DNA binding"/>
    <property type="evidence" value="ECO:0007669"/>
    <property type="project" value="TreeGrafter"/>
</dbReference>
<dbReference type="STRING" id="79200.A0A166FZ21"/>
<organism evidence="7">
    <name type="scientific">Daucus carota subsp. sativus</name>
    <name type="common">Carrot</name>
    <dbReference type="NCBI Taxonomy" id="79200"/>
    <lineage>
        <taxon>Eukaryota</taxon>
        <taxon>Viridiplantae</taxon>
        <taxon>Streptophyta</taxon>
        <taxon>Embryophyta</taxon>
        <taxon>Tracheophyta</taxon>
        <taxon>Spermatophyta</taxon>
        <taxon>Magnoliopsida</taxon>
        <taxon>eudicotyledons</taxon>
        <taxon>Gunneridae</taxon>
        <taxon>Pentapetalae</taxon>
        <taxon>asterids</taxon>
        <taxon>campanulids</taxon>
        <taxon>Apiales</taxon>
        <taxon>Apiaceae</taxon>
        <taxon>Apioideae</taxon>
        <taxon>Scandiceae</taxon>
        <taxon>Daucinae</taxon>
        <taxon>Daucus</taxon>
        <taxon>Daucus sect. Daucus</taxon>
    </lineage>
</organism>
<dbReference type="KEGG" id="dcr:108217011"/>
<dbReference type="KEGG" id="dcr:108216993"/>
<dbReference type="Gramene" id="KZN08355">
    <property type="protein sequence ID" value="KZN08355"/>
    <property type="gene ID" value="DCAR_000901"/>
</dbReference>
<evidence type="ECO:0000256" key="2">
    <source>
        <dbReference type="ARBA" id="ARBA00023015"/>
    </source>
</evidence>
<keyword evidence="3" id="KW-0238">DNA-binding</keyword>
<feature type="compositionally biased region" description="Basic and acidic residues" evidence="6">
    <location>
        <begin position="75"/>
        <end position="91"/>
    </location>
</feature>
<sequence>MSPVKDCDKHNKMQGRGKKIKMSASCAAHISQLTKDLGFKSEDETLQWLLDRAEGRGTANQFANATGGASSEAPKVPEKKKAEPVHQDDVPKTSGSALVGPTPVFIPGKGFWMVPNDGGKPQQVWPVPLALTRGIGMRMQGPYAPGSSDQNQKP</sequence>
<dbReference type="InterPro" id="IPR017887">
    <property type="entry name" value="TF_TCP_subgr"/>
</dbReference>
<evidence type="ECO:0000256" key="4">
    <source>
        <dbReference type="ARBA" id="ARBA00023163"/>
    </source>
</evidence>
<evidence type="ECO:0000313" key="7">
    <source>
        <dbReference type="EMBL" id="KZN08355.1"/>
    </source>
</evidence>
<dbReference type="InterPro" id="IPR005333">
    <property type="entry name" value="Transcription_factor_TCP"/>
</dbReference>
<dbReference type="PANTHER" id="PTHR31072:SF1">
    <property type="entry name" value="TRANSCRIPTION FACTOR TCP9"/>
    <property type="match status" value="1"/>
</dbReference>
<protein>
    <submittedName>
        <fullName evidence="7">Uncharacterized protein</fullName>
    </submittedName>
</protein>
<feature type="compositionally biased region" description="Basic residues" evidence="6">
    <location>
        <begin position="12"/>
        <end position="21"/>
    </location>
</feature>
<accession>A0A166FZ21</accession>
<dbReference type="GO" id="GO:0005634">
    <property type="term" value="C:nucleus"/>
    <property type="evidence" value="ECO:0007669"/>
    <property type="project" value="UniProtKB-SubCell"/>
</dbReference>
<dbReference type="EMBL" id="LNRQ01000001">
    <property type="protein sequence ID" value="KZN08355.1"/>
    <property type="molecule type" value="Genomic_DNA"/>
</dbReference>
<reference evidence="7" key="1">
    <citation type="journal article" date="2016" name="Nat. Genet.">
        <title>A high-quality carrot genome assembly provides new insights into carotenoid accumulation and asterid genome evolution.</title>
        <authorList>
            <person name="Iorizzo M."/>
            <person name="Ellison S."/>
            <person name="Senalik D."/>
            <person name="Zeng P."/>
            <person name="Satapoomin P."/>
            <person name="Huang J."/>
            <person name="Bowman M."/>
            <person name="Iovene M."/>
            <person name="Sanseverino W."/>
            <person name="Cavagnaro P."/>
            <person name="Yildiz M."/>
            <person name="Macko-Podgorni A."/>
            <person name="Moranska E."/>
            <person name="Grzebelus E."/>
            <person name="Grzebelus D."/>
            <person name="Ashrafi H."/>
            <person name="Zheng Z."/>
            <person name="Cheng S."/>
            <person name="Spooner D."/>
            <person name="Van Deynze A."/>
            <person name="Simon P."/>
        </authorList>
    </citation>
    <scope>NUCLEOTIDE SEQUENCE [LARGE SCALE GENOMIC DNA]</scope>
    <source>
        <tissue evidence="7">Leaf</tissue>
    </source>
</reference>
<proteinExistence type="predicted"/>
<evidence type="ECO:0000256" key="3">
    <source>
        <dbReference type="ARBA" id="ARBA00023125"/>
    </source>
</evidence>
<feature type="region of interest" description="Disordered" evidence="6">
    <location>
        <begin position="60"/>
        <end position="101"/>
    </location>
</feature>
<dbReference type="GO" id="GO:0003700">
    <property type="term" value="F:DNA-binding transcription factor activity"/>
    <property type="evidence" value="ECO:0007669"/>
    <property type="project" value="InterPro"/>
</dbReference>
<dbReference type="Pfam" id="PF03634">
    <property type="entry name" value="TCP"/>
    <property type="match status" value="1"/>
</dbReference>
<evidence type="ECO:0000256" key="6">
    <source>
        <dbReference type="SAM" id="MobiDB-lite"/>
    </source>
</evidence>
<dbReference type="Gramene" id="KZN08356">
    <property type="protein sequence ID" value="KZN08356"/>
    <property type="gene ID" value="DCAR_000902"/>
</dbReference>
<keyword evidence="5" id="KW-0539">Nucleus</keyword>
<feature type="region of interest" description="Disordered" evidence="6">
    <location>
        <begin position="1"/>
        <end position="23"/>
    </location>
</feature>
<feature type="compositionally biased region" description="Polar residues" evidence="6">
    <location>
        <begin position="60"/>
        <end position="69"/>
    </location>
</feature>
<dbReference type="PROSITE" id="PS51369">
    <property type="entry name" value="TCP"/>
    <property type="match status" value="1"/>
</dbReference>
<dbReference type="AlphaFoldDB" id="A0A166FZ21"/>
<comment type="subcellular location">
    <subcellularLocation>
        <location evidence="1">Nucleus</location>
    </subcellularLocation>
</comment>
<dbReference type="PANTHER" id="PTHR31072">
    <property type="entry name" value="TRANSCRIPTION FACTOR TCP4-RELATED"/>
    <property type="match status" value="1"/>
</dbReference>
<name>A0A166FZ21_DAUCS</name>
<evidence type="ECO:0000256" key="1">
    <source>
        <dbReference type="ARBA" id="ARBA00004123"/>
    </source>
</evidence>
<dbReference type="OrthoDB" id="1911901at2759"/>
<evidence type="ECO:0000256" key="5">
    <source>
        <dbReference type="ARBA" id="ARBA00023242"/>
    </source>
</evidence>
<gene>
    <name evidence="7" type="ORF">DCAR_000901</name>
</gene>